<proteinExistence type="predicted"/>
<evidence type="ECO:0000313" key="2">
    <source>
        <dbReference type="EMBL" id="MDQ0395448.1"/>
    </source>
</evidence>
<protein>
    <submittedName>
        <fullName evidence="2">Uncharacterized protein</fullName>
    </submittedName>
</protein>
<evidence type="ECO:0000313" key="3">
    <source>
        <dbReference type="Proteomes" id="UP001237448"/>
    </source>
</evidence>
<reference evidence="2 3" key="1">
    <citation type="submission" date="2023-07" db="EMBL/GenBank/DDBJ databases">
        <title>Genomic Encyclopedia of Type Strains, Phase IV (KMG-IV): sequencing the most valuable type-strain genomes for metagenomic binning, comparative biology and taxonomic classification.</title>
        <authorList>
            <person name="Goeker M."/>
        </authorList>
    </citation>
    <scope>NUCLEOTIDE SEQUENCE [LARGE SCALE GENOMIC DNA]</scope>
    <source>
        <strain evidence="2 3">DSM 5896</strain>
    </source>
</reference>
<comment type="caution">
    <text evidence="2">The sequence shown here is derived from an EMBL/GenBank/DDBJ whole genome shotgun (WGS) entry which is preliminary data.</text>
</comment>
<dbReference type="Proteomes" id="UP001237448">
    <property type="component" value="Unassembled WGS sequence"/>
</dbReference>
<organism evidence="2 3">
    <name type="scientific">Labrys monachus</name>
    <dbReference type="NCBI Taxonomy" id="217067"/>
    <lineage>
        <taxon>Bacteria</taxon>
        <taxon>Pseudomonadati</taxon>
        <taxon>Pseudomonadota</taxon>
        <taxon>Alphaproteobacteria</taxon>
        <taxon>Hyphomicrobiales</taxon>
        <taxon>Xanthobacteraceae</taxon>
        <taxon>Labrys</taxon>
    </lineage>
</organism>
<keyword evidence="3" id="KW-1185">Reference proteome</keyword>
<sequence length="37" mass="3983">MGTRSRKGGGDLTRIADPRHASPPDIAKARLQRLIGL</sequence>
<evidence type="ECO:0000256" key="1">
    <source>
        <dbReference type="SAM" id="MobiDB-lite"/>
    </source>
</evidence>
<name>A0ABU0FMZ1_9HYPH</name>
<feature type="region of interest" description="Disordered" evidence="1">
    <location>
        <begin position="1"/>
        <end position="26"/>
    </location>
</feature>
<accession>A0ABU0FMZ1</accession>
<dbReference type="EMBL" id="JAUSVK010000001">
    <property type="protein sequence ID" value="MDQ0395448.1"/>
    <property type="molecule type" value="Genomic_DNA"/>
</dbReference>
<gene>
    <name evidence="2" type="ORF">J3R73_005240</name>
</gene>